<accession>A0A0A9GW20</accession>
<proteinExistence type="predicted"/>
<protein>
    <submittedName>
        <fullName evidence="1">Uncharacterized protein</fullName>
    </submittedName>
</protein>
<reference evidence="1" key="1">
    <citation type="submission" date="2014-09" db="EMBL/GenBank/DDBJ databases">
        <authorList>
            <person name="Magalhaes I.L.F."/>
            <person name="Oliveira U."/>
            <person name="Santos F.R."/>
            <person name="Vidigal T.H.D.A."/>
            <person name="Brescovit A.D."/>
            <person name="Santos A.J."/>
        </authorList>
    </citation>
    <scope>NUCLEOTIDE SEQUENCE</scope>
    <source>
        <tissue evidence="1">Shoot tissue taken approximately 20 cm above the soil surface</tissue>
    </source>
</reference>
<organism evidence="1">
    <name type="scientific">Arundo donax</name>
    <name type="common">Giant reed</name>
    <name type="synonym">Donax arundinaceus</name>
    <dbReference type="NCBI Taxonomy" id="35708"/>
    <lineage>
        <taxon>Eukaryota</taxon>
        <taxon>Viridiplantae</taxon>
        <taxon>Streptophyta</taxon>
        <taxon>Embryophyta</taxon>
        <taxon>Tracheophyta</taxon>
        <taxon>Spermatophyta</taxon>
        <taxon>Magnoliopsida</taxon>
        <taxon>Liliopsida</taxon>
        <taxon>Poales</taxon>
        <taxon>Poaceae</taxon>
        <taxon>PACMAD clade</taxon>
        <taxon>Arundinoideae</taxon>
        <taxon>Arundineae</taxon>
        <taxon>Arundo</taxon>
    </lineage>
</organism>
<name>A0A0A9GW20_ARUDO</name>
<dbReference type="AlphaFoldDB" id="A0A0A9GW20"/>
<sequence>MKFDISAHNLAGPTSSAGRERELFYTSNYPCVVTGGTVPSKINNSCNISIFFLYFIFTML</sequence>
<reference evidence="1" key="2">
    <citation type="journal article" date="2015" name="Data Brief">
        <title>Shoot transcriptome of the giant reed, Arundo donax.</title>
        <authorList>
            <person name="Barrero R.A."/>
            <person name="Guerrero F.D."/>
            <person name="Moolhuijzen P."/>
            <person name="Goolsby J.A."/>
            <person name="Tidwell J."/>
            <person name="Bellgard S.E."/>
            <person name="Bellgard M.I."/>
        </authorList>
    </citation>
    <scope>NUCLEOTIDE SEQUENCE</scope>
    <source>
        <tissue evidence="1">Shoot tissue taken approximately 20 cm above the soil surface</tissue>
    </source>
</reference>
<dbReference type="EMBL" id="GBRH01170152">
    <property type="protein sequence ID" value="JAE27744.1"/>
    <property type="molecule type" value="Transcribed_RNA"/>
</dbReference>
<evidence type="ECO:0000313" key="1">
    <source>
        <dbReference type="EMBL" id="JAE27744.1"/>
    </source>
</evidence>